<dbReference type="KEGG" id="scad:DN051_32265"/>
<name>A0A2Z4J6D9_9ACTN</name>
<dbReference type="CDD" id="cd01029">
    <property type="entry name" value="TOPRIM_primases"/>
    <property type="match status" value="1"/>
</dbReference>
<dbReference type="Proteomes" id="UP000249616">
    <property type="component" value="Chromosome"/>
</dbReference>
<evidence type="ECO:0000313" key="1">
    <source>
        <dbReference type="EMBL" id="AWW40775.1"/>
    </source>
</evidence>
<protein>
    <recommendedName>
        <fullName evidence="3">Toprim domain-containing protein</fullName>
    </recommendedName>
</protein>
<sequence length="154" mass="16916">MFAIPYEAPYGVLGMKFRCLSDHDCKAVHKNRYLNPSGNGTRLYNTADLFRNEEFLAIAEGEIDAITSHMAGIPTVGAPGATSWKPEFTRMIRGYKAVYVYADNDDGGTGLEKFAEPLAALIENARVILLPEGHDVNSFVQENGYDALKELIGV</sequence>
<dbReference type="EMBL" id="CP030073">
    <property type="protein sequence ID" value="AWW40775.1"/>
    <property type="molecule type" value="Genomic_DNA"/>
</dbReference>
<dbReference type="GO" id="GO:0006269">
    <property type="term" value="P:DNA replication, synthesis of primer"/>
    <property type="evidence" value="ECO:0007669"/>
    <property type="project" value="TreeGrafter"/>
</dbReference>
<dbReference type="InterPro" id="IPR034154">
    <property type="entry name" value="TOPRIM_DnaG/twinkle"/>
</dbReference>
<accession>A0A2Z4J6D9</accession>
<dbReference type="SUPFAM" id="SSF56731">
    <property type="entry name" value="DNA primase core"/>
    <property type="match status" value="1"/>
</dbReference>
<dbReference type="PANTHER" id="PTHR30313:SF2">
    <property type="entry name" value="DNA PRIMASE"/>
    <property type="match status" value="1"/>
</dbReference>
<keyword evidence="2" id="KW-1185">Reference proteome</keyword>
<gene>
    <name evidence="1" type="ORF">DN051_32265</name>
</gene>
<dbReference type="GO" id="GO:0005737">
    <property type="term" value="C:cytoplasm"/>
    <property type="evidence" value="ECO:0007669"/>
    <property type="project" value="TreeGrafter"/>
</dbReference>
<dbReference type="InterPro" id="IPR050219">
    <property type="entry name" value="DnaG_primase"/>
</dbReference>
<organism evidence="1 2">
    <name type="scientific">Streptomyces cadmiisoli</name>
    <dbReference type="NCBI Taxonomy" id="2184053"/>
    <lineage>
        <taxon>Bacteria</taxon>
        <taxon>Bacillati</taxon>
        <taxon>Actinomycetota</taxon>
        <taxon>Actinomycetes</taxon>
        <taxon>Kitasatosporales</taxon>
        <taxon>Streptomycetaceae</taxon>
        <taxon>Streptomyces</taxon>
        <taxon>Streptomyces aurantiacus group</taxon>
    </lineage>
</organism>
<reference evidence="1 2" key="1">
    <citation type="journal article" date="2019" name="Int. J. Syst. Evol. Microbiol.">
        <title>Streptomyces cadmiisoli sp. nov., a novel actinomycete isolated from cadmium-contaminated soil.</title>
        <authorList>
            <person name="Li K."/>
            <person name="Tang X."/>
            <person name="Zhao J."/>
            <person name="Guo Y."/>
            <person name="Tang Y."/>
            <person name="Gao J."/>
        </authorList>
    </citation>
    <scope>NUCLEOTIDE SEQUENCE [LARGE SCALE GENOMIC DNA]</scope>
    <source>
        <strain evidence="1 2">ZFG47</strain>
    </source>
</reference>
<dbReference type="PANTHER" id="PTHR30313">
    <property type="entry name" value="DNA PRIMASE"/>
    <property type="match status" value="1"/>
</dbReference>
<dbReference type="AlphaFoldDB" id="A0A2Z4J6D9"/>
<dbReference type="Pfam" id="PF13155">
    <property type="entry name" value="Toprim_2"/>
    <property type="match status" value="1"/>
</dbReference>
<dbReference type="Gene3D" id="3.40.1360.10">
    <property type="match status" value="1"/>
</dbReference>
<proteinExistence type="predicted"/>
<evidence type="ECO:0000313" key="2">
    <source>
        <dbReference type="Proteomes" id="UP000249616"/>
    </source>
</evidence>
<evidence type="ECO:0008006" key="3">
    <source>
        <dbReference type="Google" id="ProtNLM"/>
    </source>
</evidence>